<keyword evidence="4" id="KW-1185">Reference proteome</keyword>
<proteinExistence type="predicted"/>
<organism evidence="3 4">
    <name type="scientific">Helobdella robusta</name>
    <name type="common">Californian leech</name>
    <dbReference type="NCBI Taxonomy" id="6412"/>
    <lineage>
        <taxon>Eukaryota</taxon>
        <taxon>Metazoa</taxon>
        <taxon>Spiralia</taxon>
        <taxon>Lophotrochozoa</taxon>
        <taxon>Annelida</taxon>
        <taxon>Clitellata</taxon>
        <taxon>Hirudinea</taxon>
        <taxon>Rhynchobdellida</taxon>
        <taxon>Glossiphoniidae</taxon>
        <taxon>Helobdella</taxon>
    </lineage>
</organism>
<dbReference type="CTD" id="20202165"/>
<reference evidence="4" key="1">
    <citation type="submission" date="2012-12" db="EMBL/GenBank/DDBJ databases">
        <authorList>
            <person name="Hellsten U."/>
            <person name="Grimwood J."/>
            <person name="Chapman J.A."/>
            <person name="Shapiro H."/>
            <person name="Aerts A."/>
            <person name="Otillar R.P."/>
            <person name="Terry A.Y."/>
            <person name="Boore J.L."/>
            <person name="Simakov O."/>
            <person name="Marletaz F."/>
            <person name="Cho S.-J."/>
            <person name="Edsinger-Gonzales E."/>
            <person name="Havlak P."/>
            <person name="Kuo D.-H."/>
            <person name="Larsson T."/>
            <person name="Lv J."/>
            <person name="Arendt D."/>
            <person name="Savage R."/>
            <person name="Osoegawa K."/>
            <person name="de Jong P."/>
            <person name="Lindberg D.R."/>
            <person name="Seaver E.C."/>
            <person name="Weisblat D.A."/>
            <person name="Putnam N.H."/>
            <person name="Grigoriev I.V."/>
            <person name="Rokhsar D.S."/>
        </authorList>
    </citation>
    <scope>NUCLEOTIDE SEQUENCE</scope>
</reference>
<feature type="compositionally biased region" description="Basic residues" evidence="1">
    <location>
        <begin position="32"/>
        <end position="43"/>
    </location>
</feature>
<evidence type="ECO:0000313" key="4">
    <source>
        <dbReference type="Proteomes" id="UP000015101"/>
    </source>
</evidence>
<dbReference type="EnsemblMetazoa" id="HelroT167987">
    <property type="protein sequence ID" value="HelroP167987"/>
    <property type="gene ID" value="HelroG167987"/>
</dbReference>
<dbReference type="HOGENOM" id="CLU_1770074_0_0_1"/>
<feature type="region of interest" description="Disordered" evidence="1">
    <location>
        <begin position="29"/>
        <end position="95"/>
    </location>
</feature>
<dbReference type="RefSeq" id="XP_009011942.1">
    <property type="nucleotide sequence ID" value="XM_009013694.1"/>
</dbReference>
<feature type="compositionally biased region" description="Polar residues" evidence="1">
    <location>
        <begin position="44"/>
        <end position="81"/>
    </location>
</feature>
<gene>
    <name evidence="3" type="primary">20202165</name>
    <name evidence="2" type="ORF">HELRODRAFT_167987</name>
</gene>
<dbReference type="Proteomes" id="UP000015101">
    <property type="component" value="Unassembled WGS sequence"/>
</dbReference>
<sequence length="147" mass="16827">MEQHVIMILGGMHFLKCIRVEAQHHISTSTQRHIRTPTQHHIRTPTQHNIRTPTQHNISTPTQHHISTPTQHHTNRISPKTNADKKSQDSFSRTNSPIHTLAYENLADRSGSTIFQLLPLNMAEDFMDITRVVQIVSFSVEDVDDVL</sequence>
<accession>T1F015</accession>
<reference evidence="3" key="3">
    <citation type="submission" date="2015-06" db="UniProtKB">
        <authorList>
            <consortium name="EnsemblMetazoa"/>
        </authorList>
    </citation>
    <scope>IDENTIFICATION</scope>
</reference>
<dbReference type="EMBL" id="KB095905">
    <property type="protein sequence ID" value="ESO10128.1"/>
    <property type="molecule type" value="Genomic_DNA"/>
</dbReference>
<dbReference type="AlphaFoldDB" id="T1F015"/>
<dbReference type="GeneID" id="20202165"/>
<evidence type="ECO:0000313" key="2">
    <source>
        <dbReference type="EMBL" id="ESO10128.1"/>
    </source>
</evidence>
<name>T1F015_HELRO</name>
<evidence type="ECO:0000313" key="3">
    <source>
        <dbReference type="EnsemblMetazoa" id="HelroP167987"/>
    </source>
</evidence>
<protein>
    <submittedName>
        <fullName evidence="2 3">Uncharacterized protein</fullName>
    </submittedName>
</protein>
<dbReference type="EMBL" id="AMQM01002881">
    <property type="status" value="NOT_ANNOTATED_CDS"/>
    <property type="molecule type" value="Genomic_DNA"/>
</dbReference>
<evidence type="ECO:0000256" key="1">
    <source>
        <dbReference type="SAM" id="MobiDB-lite"/>
    </source>
</evidence>
<dbReference type="KEGG" id="hro:HELRODRAFT_167987"/>
<reference evidence="2 4" key="2">
    <citation type="journal article" date="2013" name="Nature">
        <title>Insights into bilaterian evolution from three spiralian genomes.</title>
        <authorList>
            <person name="Simakov O."/>
            <person name="Marletaz F."/>
            <person name="Cho S.J."/>
            <person name="Edsinger-Gonzales E."/>
            <person name="Havlak P."/>
            <person name="Hellsten U."/>
            <person name="Kuo D.H."/>
            <person name="Larsson T."/>
            <person name="Lv J."/>
            <person name="Arendt D."/>
            <person name="Savage R."/>
            <person name="Osoegawa K."/>
            <person name="de Jong P."/>
            <person name="Grimwood J."/>
            <person name="Chapman J.A."/>
            <person name="Shapiro H."/>
            <person name="Aerts A."/>
            <person name="Otillar R.P."/>
            <person name="Terry A.Y."/>
            <person name="Boore J.L."/>
            <person name="Grigoriev I.V."/>
            <person name="Lindberg D.R."/>
            <person name="Seaver E.C."/>
            <person name="Weisblat D.A."/>
            <person name="Putnam N.H."/>
            <person name="Rokhsar D.S."/>
        </authorList>
    </citation>
    <scope>NUCLEOTIDE SEQUENCE</scope>
</reference>
<dbReference type="OrthoDB" id="10681773at2759"/>
<dbReference type="InParanoid" id="T1F015"/>